<evidence type="ECO:0000313" key="2">
    <source>
        <dbReference type="EMBL" id="WLP85463.1"/>
    </source>
</evidence>
<sequence>MKKNKWLLFTYTVVGGFALGGIIATSISVAKLKNKANELQQLSEYSLEKTAALDATQLASNKEKKGVLASIYATKPLQSISSKKWDSDAWNAELTIKELLTQENVKDAEFSKDFYLYNHGKPLEAIFNASEMKQIKYQSYANDFEGILYLKVTYPAIDKLLNFKMQEIKSKYEKMSQEEWKQKAEKLGISLTRTIKVETNTNNQSATTNETTTKQQVVNLSLDEIKAKVYEATRKQIKENGIVKVYSLGGFKKITEYNPYAANNVLTIGIKKDEILKDFKSLDEFKASYQKELADNLNSTLKLRSKNLQAWFKRYFTFNTGDMTAVKWDALELIFGDNSVIISYQYGYQVLDAKYNPDDLDLLENKAPYFPNKSDVSKEEFNNLFSKDDNENKADSNENSQPNPSEAASDTNN</sequence>
<evidence type="ECO:0000313" key="3">
    <source>
        <dbReference type="Proteomes" id="UP001237011"/>
    </source>
</evidence>
<proteinExistence type="predicted"/>
<feature type="region of interest" description="Disordered" evidence="1">
    <location>
        <begin position="381"/>
        <end position="413"/>
    </location>
</feature>
<protein>
    <submittedName>
        <fullName evidence="2">Uncharacterized protein</fullName>
    </submittedName>
</protein>
<organism evidence="2 3">
    <name type="scientific">Mycoplasma seminis</name>
    <dbReference type="NCBI Taxonomy" id="512749"/>
    <lineage>
        <taxon>Bacteria</taxon>
        <taxon>Bacillati</taxon>
        <taxon>Mycoplasmatota</taxon>
        <taxon>Mollicutes</taxon>
        <taxon>Mycoplasmataceae</taxon>
        <taxon>Mycoplasma</taxon>
    </lineage>
</organism>
<reference evidence="2" key="1">
    <citation type="submission" date="2023-08" db="EMBL/GenBank/DDBJ databases">
        <title>Complete genome sequence of Mycoplasma seminis 2200.</title>
        <authorList>
            <person name="Spergser J."/>
        </authorList>
    </citation>
    <scope>NUCLEOTIDE SEQUENCE [LARGE SCALE GENOMIC DNA]</scope>
    <source>
        <strain evidence="2">2200</strain>
    </source>
</reference>
<dbReference type="Proteomes" id="UP001237011">
    <property type="component" value="Chromosome"/>
</dbReference>
<dbReference type="NCBIfam" id="NF045954">
    <property type="entry name" value="MAG1430_dom"/>
    <property type="match status" value="1"/>
</dbReference>
<evidence type="ECO:0000256" key="1">
    <source>
        <dbReference type="SAM" id="MobiDB-lite"/>
    </source>
</evidence>
<dbReference type="EMBL" id="CP132191">
    <property type="protein sequence ID" value="WLP85463.1"/>
    <property type="molecule type" value="Genomic_DNA"/>
</dbReference>
<dbReference type="RefSeq" id="WP_305937898.1">
    <property type="nucleotide sequence ID" value="NZ_CP132191.1"/>
</dbReference>
<accession>A0ABY9HA38</accession>
<feature type="compositionally biased region" description="Polar residues" evidence="1">
    <location>
        <begin position="397"/>
        <end position="413"/>
    </location>
</feature>
<gene>
    <name evidence="2" type="ORF">Q8852_04040</name>
</gene>
<keyword evidence="3" id="KW-1185">Reference proteome</keyword>
<name>A0ABY9HA38_9MOLU</name>
<feature type="compositionally biased region" description="Basic and acidic residues" evidence="1">
    <location>
        <begin position="381"/>
        <end position="396"/>
    </location>
</feature>